<dbReference type="PANTHER" id="PTHR34039">
    <property type="entry name" value="UPF0102 PROTEIN YRAN"/>
    <property type="match status" value="1"/>
</dbReference>
<evidence type="ECO:0000313" key="4">
    <source>
        <dbReference type="Proteomes" id="UP000837803"/>
    </source>
</evidence>
<organism evidence="3 4">
    <name type="scientific">Neolewinella maritima</name>
    <dbReference type="NCBI Taxonomy" id="1383882"/>
    <lineage>
        <taxon>Bacteria</taxon>
        <taxon>Pseudomonadati</taxon>
        <taxon>Bacteroidota</taxon>
        <taxon>Saprospiria</taxon>
        <taxon>Saprospirales</taxon>
        <taxon>Lewinellaceae</taxon>
        <taxon>Neolewinella</taxon>
    </lineage>
</organism>
<sequence>MTDGGQFCADFLPFGLMTDRKKTGNRGEALARQHLEALGYAIEATNYRYRRTEIDLVAAFENRLVFVEVKTRSSLAFGHPSVFFKRPQQRRISRAASMYMEQTNYDWEIRFDLIAIHLRSTADYTLQHYEDVFFPGLH</sequence>
<dbReference type="CDD" id="cd20736">
    <property type="entry name" value="PoNe_Nuclease"/>
    <property type="match status" value="1"/>
</dbReference>
<dbReference type="Gene3D" id="3.40.1350.10">
    <property type="match status" value="1"/>
</dbReference>
<dbReference type="HAMAP" id="MF_00048">
    <property type="entry name" value="UPF0102"/>
    <property type="match status" value="1"/>
</dbReference>
<evidence type="ECO:0000256" key="1">
    <source>
        <dbReference type="ARBA" id="ARBA00006738"/>
    </source>
</evidence>
<comment type="caution">
    <text evidence="3">The sequence shown here is derived from an EMBL/GenBank/DDBJ whole genome shotgun (WGS) entry which is preliminary data.</text>
</comment>
<dbReference type="InterPro" id="IPR011335">
    <property type="entry name" value="Restrct_endonuc-II-like"/>
</dbReference>
<dbReference type="EMBL" id="CAKLPZ010000001">
    <property type="protein sequence ID" value="CAH0999007.1"/>
    <property type="molecule type" value="Genomic_DNA"/>
</dbReference>
<gene>
    <name evidence="3" type="ORF">LEM8419_00300</name>
</gene>
<dbReference type="SUPFAM" id="SSF52980">
    <property type="entry name" value="Restriction endonuclease-like"/>
    <property type="match status" value="1"/>
</dbReference>
<reference evidence="3" key="1">
    <citation type="submission" date="2021-12" db="EMBL/GenBank/DDBJ databases">
        <authorList>
            <person name="Rodrigo-Torres L."/>
            <person name="Arahal R. D."/>
            <person name="Lucena T."/>
        </authorList>
    </citation>
    <scope>NUCLEOTIDE SEQUENCE</scope>
    <source>
        <strain evidence="3">CECT 8419</strain>
    </source>
</reference>
<dbReference type="InterPro" id="IPR003509">
    <property type="entry name" value="UPF0102_YraN-like"/>
</dbReference>
<keyword evidence="4" id="KW-1185">Reference proteome</keyword>
<proteinExistence type="inferred from homology"/>
<protein>
    <recommendedName>
        <fullName evidence="2">UPF0102 protein LEM8419_00300</fullName>
    </recommendedName>
</protein>
<dbReference type="Pfam" id="PF02021">
    <property type="entry name" value="UPF0102"/>
    <property type="match status" value="1"/>
</dbReference>
<comment type="similarity">
    <text evidence="1 2">Belongs to the UPF0102 family.</text>
</comment>
<dbReference type="PANTHER" id="PTHR34039:SF1">
    <property type="entry name" value="UPF0102 PROTEIN YRAN"/>
    <property type="match status" value="1"/>
</dbReference>
<evidence type="ECO:0000256" key="2">
    <source>
        <dbReference type="HAMAP-Rule" id="MF_00048"/>
    </source>
</evidence>
<evidence type="ECO:0000313" key="3">
    <source>
        <dbReference type="EMBL" id="CAH0999007.1"/>
    </source>
</evidence>
<accession>A0ABN8F497</accession>
<dbReference type="NCBIfam" id="NF009150">
    <property type="entry name" value="PRK12497.1-3"/>
    <property type="match status" value="1"/>
</dbReference>
<dbReference type="InterPro" id="IPR011856">
    <property type="entry name" value="tRNA_endonuc-like_dom_sf"/>
</dbReference>
<dbReference type="Proteomes" id="UP000837803">
    <property type="component" value="Unassembled WGS sequence"/>
</dbReference>
<name>A0ABN8F497_9BACT</name>